<dbReference type="PATRIC" id="fig|484020.3.peg.1397"/>
<name>I3WJE0_BIFBI</name>
<feature type="compositionally biased region" description="Basic and acidic residues" evidence="1">
    <location>
        <begin position="228"/>
        <end position="238"/>
    </location>
</feature>
<organism evidence="2 3">
    <name type="scientific">Bifidobacterium bifidum BGN4</name>
    <dbReference type="NCBI Taxonomy" id="484020"/>
    <lineage>
        <taxon>Bacteria</taxon>
        <taxon>Bacillati</taxon>
        <taxon>Actinomycetota</taxon>
        <taxon>Actinomycetes</taxon>
        <taxon>Bifidobacteriales</taxon>
        <taxon>Bifidobacteriaceae</taxon>
        <taxon>Bifidobacterium</taxon>
    </lineage>
</organism>
<reference evidence="2 3" key="1">
    <citation type="journal article" date="2012" name="J. Bacteriol.">
        <title>Complete Genome Sequence of the Probiotic Bacterium Bifidobacterium bifidum Strain BGN4.</title>
        <authorList>
            <person name="Yu D.S."/>
            <person name="Jeong H."/>
            <person name="Lee D.H."/>
            <person name="Kwon S.K."/>
            <person name="Song J.Y."/>
            <person name="Kim B.K."/>
            <person name="Park M.S."/>
            <person name="Ji G.E."/>
            <person name="Oh T.K."/>
            <person name="Kim J.F."/>
        </authorList>
    </citation>
    <scope>NUCLEOTIDE SEQUENCE [LARGE SCALE GENOMIC DNA]</scope>
    <source>
        <strain evidence="2 3">BGN4</strain>
    </source>
</reference>
<evidence type="ECO:0000313" key="3">
    <source>
        <dbReference type="Proteomes" id="UP000006173"/>
    </source>
</evidence>
<dbReference type="HOGENOM" id="CLU_083248_0_0_11"/>
<accession>I3WJE0</accession>
<dbReference type="KEGG" id="bbf:BBB_1412"/>
<protein>
    <submittedName>
        <fullName evidence="2">Uncharacterized protein</fullName>
    </submittedName>
</protein>
<dbReference type="Proteomes" id="UP000006173">
    <property type="component" value="Chromosome"/>
</dbReference>
<gene>
    <name evidence="2" type="ORF">BBB_1412</name>
</gene>
<dbReference type="EMBL" id="CP001361">
    <property type="protein sequence ID" value="AFL05003.1"/>
    <property type="molecule type" value="Genomic_DNA"/>
</dbReference>
<feature type="compositionally biased region" description="Basic and acidic residues" evidence="1">
    <location>
        <begin position="249"/>
        <end position="262"/>
    </location>
</feature>
<sequence length="291" mass="32280">MLLYRGAAYHRHHPDREGALKCEYHRGYWIPICSTGVSDDELTAGSYDSIYGFHGDKEYKGVFNDNDLSTDGSKVAFKASGQWFARWDEDSWNGKASGSFDFPLIGLTPNTAYTNNAKGSDFPSYPYQEVVQDTSNELLRNGVHVKTPVDIRQVALYAQPIYKDSNTKVSHWVEDNENALKFVPDFTTKSVAAAKPAETLPDKTDVKAEVAGGKVEPGKTARVYIDNLKDEAKGKPSDSNKPAATRPSASDKKADSKNDGKKQGLAKTGVDVRSWPVRWSPWPCWVPVLQR</sequence>
<dbReference type="AlphaFoldDB" id="I3WJE0"/>
<feature type="region of interest" description="Disordered" evidence="1">
    <location>
        <begin position="228"/>
        <end position="273"/>
    </location>
</feature>
<evidence type="ECO:0000313" key="2">
    <source>
        <dbReference type="EMBL" id="AFL05003.1"/>
    </source>
</evidence>
<evidence type="ECO:0000256" key="1">
    <source>
        <dbReference type="SAM" id="MobiDB-lite"/>
    </source>
</evidence>
<proteinExistence type="predicted"/>